<comment type="caution">
    <text evidence="2">The sequence shown here is derived from an EMBL/GenBank/DDBJ whole genome shotgun (WGS) entry which is preliminary data.</text>
</comment>
<dbReference type="EMBL" id="JAMYWD010000004">
    <property type="protein sequence ID" value="KAJ4974661.1"/>
    <property type="molecule type" value="Genomic_DNA"/>
</dbReference>
<reference evidence="2" key="1">
    <citation type="journal article" date="2023" name="Plant J.">
        <title>The genome of the king protea, Protea cynaroides.</title>
        <authorList>
            <person name="Chang J."/>
            <person name="Duong T.A."/>
            <person name="Schoeman C."/>
            <person name="Ma X."/>
            <person name="Roodt D."/>
            <person name="Barker N."/>
            <person name="Li Z."/>
            <person name="Van de Peer Y."/>
            <person name="Mizrachi E."/>
        </authorList>
    </citation>
    <scope>NUCLEOTIDE SEQUENCE</scope>
    <source>
        <tissue evidence="2">Young leaves</tissue>
    </source>
</reference>
<dbReference type="GO" id="GO:0004523">
    <property type="term" value="F:RNA-DNA hybrid ribonuclease activity"/>
    <property type="evidence" value="ECO:0007669"/>
    <property type="project" value="InterPro"/>
</dbReference>
<accession>A0A9Q0KQZ7</accession>
<dbReference type="InterPro" id="IPR036397">
    <property type="entry name" value="RNaseH_sf"/>
</dbReference>
<dbReference type="GO" id="GO:0003676">
    <property type="term" value="F:nucleic acid binding"/>
    <property type="evidence" value="ECO:0007669"/>
    <property type="project" value="InterPro"/>
</dbReference>
<organism evidence="2 3">
    <name type="scientific">Protea cynaroides</name>
    <dbReference type="NCBI Taxonomy" id="273540"/>
    <lineage>
        <taxon>Eukaryota</taxon>
        <taxon>Viridiplantae</taxon>
        <taxon>Streptophyta</taxon>
        <taxon>Embryophyta</taxon>
        <taxon>Tracheophyta</taxon>
        <taxon>Spermatophyta</taxon>
        <taxon>Magnoliopsida</taxon>
        <taxon>Proteales</taxon>
        <taxon>Proteaceae</taxon>
        <taxon>Protea</taxon>
    </lineage>
</organism>
<dbReference type="InterPro" id="IPR012337">
    <property type="entry name" value="RNaseH-like_sf"/>
</dbReference>
<feature type="domain" description="RNase H type-1" evidence="1">
    <location>
        <begin position="85"/>
        <end position="177"/>
    </location>
</feature>
<dbReference type="Proteomes" id="UP001141806">
    <property type="component" value="Unassembled WGS sequence"/>
</dbReference>
<keyword evidence="3" id="KW-1185">Reference proteome</keyword>
<dbReference type="PANTHER" id="PTHR47074:SF11">
    <property type="entry name" value="REVERSE TRANSCRIPTASE-LIKE PROTEIN"/>
    <property type="match status" value="1"/>
</dbReference>
<proteinExistence type="predicted"/>
<evidence type="ECO:0000313" key="3">
    <source>
        <dbReference type="Proteomes" id="UP001141806"/>
    </source>
</evidence>
<evidence type="ECO:0000313" key="2">
    <source>
        <dbReference type="EMBL" id="KAJ4974661.1"/>
    </source>
</evidence>
<dbReference type="PANTHER" id="PTHR47074">
    <property type="entry name" value="BNAC02G40300D PROTEIN"/>
    <property type="match status" value="1"/>
</dbReference>
<dbReference type="CDD" id="cd06222">
    <property type="entry name" value="RNase_H_like"/>
    <property type="match status" value="1"/>
</dbReference>
<dbReference type="Pfam" id="PF13456">
    <property type="entry name" value="RVT_3"/>
    <property type="match status" value="1"/>
</dbReference>
<dbReference type="OrthoDB" id="1906820at2759"/>
<dbReference type="Gene3D" id="3.30.420.10">
    <property type="entry name" value="Ribonuclease H-like superfamily/Ribonuclease H"/>
    <property type="match status" value="1"/>
</dbReference>
<name>A0A9Q0KQZ7_9MAGN</name>
<dbReference type="AlphaFoldDB" id="A0A9Q0KQZ7"/>
<evidence type="ECO:0000259" key="1">
    <source>
        <dbReference type="Pfam" id="PF13456"/>
    </source>
</evidence>
<dbReference type="InterPro" id="IPR002156">
    <property type="entry name" value="RNaseH_domain"/>
</dbReference>
<dbReference type="InterPro" id="IPR044730">
    <property type="entry name" value="RNase_H-like_dom_plant"/>
</dbReference>
<protein>
    <recommendedName>
        <fullName evidence="1">RNase H type-1 domain-containing protein</fullName>
    </recommendedName>
</protein>
<sequence length="210" mass="22939">MLPSYAAICGKHASFLCWLLWKARNALYFNHKQCSPIDVIRRAEHAFSEFHDTLSVTTGISPPWVVSSPRTCLWHSPPVDFFKLNADAALQVDSNGSGIGFIIRSSLGQPMIAVSDPIRFLSSAIGEALAIRAGIVAAIKAGVANLQVELDNLEVIKLINRVLSESDPYLMIIVQDISCSMFSKGFYFCFFHSKGISTVADHGGGIIIDH</sequence>
<dbReference type="SUPFAM" id="SSF53098">
    <property type="entry name" value="Ribonuclease H-like"/>
    <property type="match status" value="1"/>
</dbReference>
<dbReference type="InterPro" id="IPR052929">
    <property type="entry name" value="RNase_H-like_EbsB-rel"/>
</dbReference>
<gene>
    <name evidence="2" type="ORF">NE237_007835</name>
</gene>